<evidence type="ECO:0000256" key="3">
    <source>
        <dbReference type="ARBA" id="ARBA00023014"/>
    </source>
</evidence>
<dbReference type="InterPro" id="IPR017900">
    <property type="entry name" value="4Fe4S_Fe_S_CS"/>
</dbReference>
<name>A0AAW6AR21_9ACTN</name>
<feature type="domain" description="4Fe-4S ferredoxin-type" evidence="4">
    <location>
        <begin position="2"/>
        <end position="32"/>
    </location>
</feature>
<dbReference type="SUPFAM" id="SSF54862">
    <property type="entry name" value="4Fe-4S ferredoxins"/>
    <property type="match status" value="1"/>
</dbReference>
<dbReference type="Gene3D" id="3.30.70.20">
    <property type="match status" value="1"/>
</dbReference>
<dbReference type="PROSITE" id="PS51379">
    <property type="entry name" value="4FE4S_FER_2"/>
    <property type="match status" value="2"/>
</dbReference>
<dbReference type="EMBL" id="JAQLEC010000031">
    <property type="protein sequence ID" value="MDB1839519.1"/>
    <property type="molecule type" value="Genomic_DNA"/>
</dbReference>
<dbReference type="PANTHER" id="PTHR43193:SF2">
    <property type="entry name" value="POLYFERREDOXIN PROTEIN FWDF"/>
    <property type="match status" value="1"/>
</dbReference>
<dbReference type="InterPro" id="IPR052977">
    <property type="entry name" value="Polyferredoxin-like_ET"/>
</dbReference>
<comment type="caution">
    <text evidence="5">The sequence shown here is derived from an EMBL/GenBank/DDBJ whole genome shotgun (WGS) entry which is preliminary data.</text>
</comment>
<keyword evidence="1" id="KW-0479">Metal-binding</keyword>
<keyword evidence="3" id="KW-0411">Iron-sulfur</keyword>
<reference evidence="5" key="1">
    <citation type="submission" date="2023-01" db="EMBL/GenBank/DDBJ databases">
        <title>Human gut microbiome strain richness.</title>
        <authorList>
            <person name="Chen-Liaw A."/>
        </authorList>
    </citation>
    <scope>NUCLEOTIDE SEQUENCE</scope>
    <source>
        <strain evidence="5">D54st1_D6_D54t1_190329</strain>
    </source>
</reference>
<gene>
    <name evidence="5" type="ORF">PMW86_07955</name>
</gene>
<dbReference type="Pfam" id="PF12838">
    <property type="entry name" value="Fer4_7"/>
    <property type="match status" value="1"/>
</dbReference>
<feature type="domain" description="4Fe-4S ferredoxin-type" evidence="4">
    <location>
        <begin position="38"/>
        <end position="68"/>
    </location>
</feature>
<dbReference type="AlphaFoldDB" id="A0AAW6AR21"/>
<dbReference type="Pfam" id="PF04432">
    <property type="entry name" value="FrhB_FdhB_C"/>
    <property type="match status" value="1"/>
</dbReference>
<dbReference type="Proteomes" id="UP001212741">
    <property type="component" value="Unassembled WGS sequence"/>
</dbReference>
<evidence type="ECO:0000259" key="4">
    <source>
        <dbReference type="PROSITE" id="PS51379"/>
    </source>
</evidence>
<organism evidence="5 6">
    <name type="scientific">Collinsella aerofaciens</name>
    <dbReference type="NCBI Taxonomy" id="74426"/>
    <lineage>
        <taxon>Bacteria</taxon>
        <taxon>Bacillati</taxon>
        <taxon>Actinomycetota</taxon>
        <taxon>Coriobacteriia</taxon>
        <taxon>Coriobacteriales</taxon>
        <taxon>Coriobacteriaceae</taxon>
        <taxon>Collinsella</taxon>
    </lineage>
</organism>
<evidence type="ECO:0000313" key="5">
    <source>
        <dbReference type="EMBL" id="MDB1839519.1"/>
    </source>
</evidence>
<dbReference type="InterPro" id="IPR017896">
    <property type="entry name" value="4Fe4S_Fe-S-bd"/>
</dbReference>
<dbReference type="PROSITE" id="PS00198">
    <property type="entry name" value="4FE4S_FER_1"/>
    <property type="match status" value="2"/>
</dbReference>
<evidence type="ECO:0000256" key="2">
    <source>
        <dbReference type="ARBA" id="ARBA00023004"/>
    </source>
</evidence>
<dbReference type="GO" id="GO:0051536">
    <property type="term" value="F:iron-sulfur cluster binding"/>
    <property type="evidence" value="ECO:0007669"/>
    <property type="project" value="UniProtKB-KW"/>
</dbReference>
<proteinExistence type="predicted"/>
<evidence type="ECO:0000313" key="6">
    <source>
        <dbReference type="Proteomes" id="UP001212741"/>
    </source>
</evidence>
<dbReference type="InterPro" id="IPR007525">
    <property type="entry name" value="FrhB_FdhB_C"/>
</dbReference>
<dbReference type="PANTHER" id="PTHR43193">
    <property type="match status" value="1"/>
</dbReference>
<dbReference type="RefSeq" id="WP_195521422.1">
    <property type="nucleotide sequence ID" value="NZ_JADNPG010000028.1"/>
</dbReference>
<protein>
    <submittedName>
        <fullName evidence="5">Coenzyme F420 hydrogenase/dehydrogenase, beta subunit C-terminal domain</fullName>
    </submittedName>
</protein>
<dbReference type="GO" id="GO:0046872">
    <property type="term" value="F:metal ion binding"/>
    <property type="evidence" value="ECO:0007669"/>
    <property type="project" value="UniProtKB-KW"/>
</dbReference>
<accession>A0AAW6AR21</accession>
<sequence length="377" mass="41287">MPANFVCGDLKCSGCGACVEACPFHALSMKESGLCGEPVPTVDPSNCRDCGRCHAVCPACAPVELRKPLKTYAAWSSEPSDVALSSSGGIATALARKVINGGGVVYGTASVNGAARCVSVDREVDLESLRGSKYVYSDPGGAYKDVKKHLADGRKVLFISTPCQVAALRSIVGDTREGLICIDLICHGTPPIAFLREHLDLKVKGSWDSFSFRGANDFHMCAYRDGELVFDEPCYEDEYFSVFVTGVIHREVCYECPYACNQRAGDITLGDFWGLDKSTLGSEPPGKVSVVLCNTETGIDALADLPETVYREERLFSEADNVEQTNLHEPSPRTRDRSRFLKAYGKVGFESAVRKTWAWKRFWLRTKKHKLLKLIGK</sequence>
<evidence type="ECO:0000256" key="1">
    <source>
        <dbReference type="ARBA" id="ARBA00022723"/>
    </source>
</evidence>
<keyword evidence="2" id="KW-0408">Iron</keyword>